<keyword evidence="5 8" id="KW-0521">NADP</keyword>
<dbReference type="KEGG" id="kct:CDEE_0315"/>
<dbReference type="InterPro" id="IPR024072">
    <property type="entry name" value="DHFR-like_dom_sf"/>
</dbReference>
<dbReference type="STRING" id="1208918.CDEE_0315"/>
<evidence type="ECO:0000259" key="10">
    <source>
        <dbReference type="PROSITE" id="PS51330"/>
    </source>
</evidence>
<dbReference type="Pfam" id="PF00186">
    <property type="entry name" value="DHFR_1"/>
    <property type="match status" value="1"/>
</dbReference>
<keyword evidence="6 8" id="KW-0560">Oxidoreductase</keyword>
<dbReference type="EC" id="1.5.1.3" evidence="3 8"/>
<comment type="pathway">
    <text evidence="1 8">Cofactor biosynthesis; tetrahydrofolate biosynthesis; 5,6,7,8-tetrahydrofolate from 7,8-dihydrofolate: step 1/1.</text>
</comment>
<comment type="catalytic activity">
    <reaction evidence="8">
        <text>(6S)-5,6,7,8-tetrahydrofolate + NADP(+) = 7,8-dihydrofolate + NADPH + H(+)</text>
        <dbReference type="Rhea" id="RHEA:15009"/>
        <dbReference type="ChEBI" id="CHEBI:15378"/>
        <dbReference type="ChEBI" id="CHEBI:57451"/>
        <dbReference type="ChEBI" id="CHEBI:57453"/>
        <dbReference type="ChEBI" id="CHEBI:57783"/>
        <dbReference type="ChEBI" id="CHEBI:58349"/>
        <dbReference type="EC" id="1.5.1.3"/>
    </reaction>
</comment>
<dbReference type="GO" id="GO:0004146">
    <property type="term" value="F:dihydrofolate reductase activity"/>
    <property type="evidence" value="ECO:0007669"/>
    <property type="project" value="UniProtKB-EC"/>
</dbReference>
<dbReference type="Gene3D" id="3.40.430.10">
    <property type="entry name" value="Dihydrofolate Reductase, subunit A"/>
    <property type="match status" value="1"/>
</dbReference>
<proteinExistence type="inferred from homology"/>
<dbReference type="PANTHER" id="PTHR48069:SF3">
    <property type="entry name" value="DIHYDROFOLATE REDUCTASE"/>
    <property type="match status" value="1"/>
</dbReference>
<evidence type="ECO:0000256" key="1">
    <source>
        <dbReference type="ARBA" id="ARBA00004903"/>
    </source>
</evidence>
<dbReference type="HOGENOM" id="CLU_043966_5_1_4"/>
<dbReference type="UniPathway" id="UPA00077">
    <property type="reaction ID" value="UER00158"/>
</dbReference>
<dbReference type="PANTHER" id="PTHR48069">
    <property type="entry name" value="DIHYDROFOLATE REDUCTASE"/>
    <property type="match status" value="1"/>
</dbReference>
<dbReference type="InterPro" id="IPR012259">
    <property type="entry name" value="DHFR"/>
</dbReference>
<dbReference type="PIRSF" id="PIRSF000194">
    <property type="entry name" value="DHFR"/>
    <property type="match status" value="1"/>
</dbReference>
<dbReference type="eggNOG" id="COG0262">
    <property type="taxonomic scope" value="Bacteria"/>
</dbReference>
<keyword evidence="12" id="KW-1185">Reference proteome</keyword>
<dbReference type="GO" id="GO:0070401">
    <property type="term" value="F:NADP+ binding"/>
    <property type="evidence" value="ECO:0007669"/>
    <property type="project" value="UniProtKB-ARBA"/>
</dbReference>
<feature type="domain" description="DHFR" evidence="10">
    <location>
        <begin position="2"/>
        <end position="159"/>
    </location>
</feature>
<dbReference type="GO" id="GO:0006730">
    <property type="term" value="P:one-carbon metabolic process"/>
    <property type="evidence" value="ECO:0007669"/>
    <property type="project" value="UniProtKB-KW"/>
</dbReference>
<dbReference type="RefSeq" id="WP_015238934.1">
    <property type="nucleotide sequence ID" value="NC_020283.1"/>
</dbReference>
<accession>M1LTG4</accession>
<comment type="similarity">
    <text evidence="2 8 9">Belongs to the dihydrofolate reductase family.</text>
</comment>
<dbReference type="InterPro" id="IPR001796">
    <property type="entry name" value="DHFR_dom"/>
</dbReference>
<evidence type="ECO:0000256" key="7">
    <source>
        <dbReference type="ARBA" id="ARBA00025067"/>
    </source>
</evidence>
<reference evidence="11 12" key="1">
    <citation type="journal article" date="2013" name="Genome Biol. Evol.">
        <title>Genome evolution and phylogenomic analysis of candidatus kinetoplastibacterium, the betaproteobacterial endosymbionts of strigomonas and angomonas.</title>
        <authorList>
            <person name="Alves J.M."/>
            <person name="Serrano M.G."/>
            <person name="Maia da Silva F."/>
            <person name="Voegtly L.J."/>
            <person name="Matveyev A.V."/>
            <person name="Teixeira M.M."/>
            <person name="Camargo E.P."/>
            <person name="Buck G.A."/>
        </authorList>
    </citation>
    <scope>NUCLEOTIDE SEQUENCE [LARGE SCALE GENOMIC DNA]</scope>
    <source>
        <strain evidence="11 12">TCC036E</strain>
    </source>
</reference>
<organism evidence="11 12">
    <name type="scientific">Candidatus Kinetoplastidibacterium crithidiae TCC036E</name>
    <dbReference type="NCBI Taxonomy" id="1208918"/>
    <lineage>
        <taxon>Bacteria</taxon>
        <taxon>Pseudomonadati</taxon>
        <taxon>Pseudomonadota</taxon>
        <taxon>Betaproteobacteria</taxon>
        <taxon>Candidatus Kinetoplastidibacterium</taxon>
    </lineage>
</organism>
<protein>
    <recommendedName>
        <fullName evidence="3 8">Dihydrofolate reductase</fullName>
        <ecNumber evidence="3 8">1.5.1.3</ecNumber>
    </recommendedName>
</protein>
<dbReference type="GO" id="GO:0005829">
    <property type="term" value="C:cytosol"/>
    <property type="evidence" value="ECO:0007669"/>
    <property type="project" value="TreeGrafter"/>
</dbReference>
<gene>
    <name evidence="11" type="ORF">CDEE_0315</name>
</gene>
<dbReference type="CDD" id="cd00209">
    <property type="entry name" value="DHFR"/>
    <property type="match status" value="1"/>
</dbReference>
<dbReference type="FunFam" id="3.40.430.10:FF:000001">
    <property type="entry name" value="Dihydrofolate reductase"/>
    <property type="match status" value="1"/>
</dbReference>
<name>M1LTG4_9PROT</name>
<comment type="function">
    <text evidence="7 8">Key enzyme in folate metabolism. Catalyzes an essential reaction for de novo glycine and purine synthesis, and for DNA precursor synthesis.</text>
</comment>
<evidence type="ECO:0000313" key="11">
    <source>
        <dbReference type="EMBL" id="AGF47391.1"/>
    </source>
</evidence>
<sequence length="174" mass="20379">MEIIIIVAYSKNRVIGRQNTIPWHLIGDMKHFKQTTINNQIIMGRKTWESLKIKPLPNRKNIIITNNTSLTFKDGVAAYSLYDAIQKCSTKQKVFIIGGEQLYKQFMPLSSTIIATEIHNEFQGDAFFPKINKKLWIEEKRDHQLPENGLKYDFVIYKKIARGLLWNNYFKQSI</sequence>
<evidence type="ECO:0000256" key="5">
    <source>
        <dbReference type="ARBA" id="ARBA00022857"/>
    </source>
</evidence>
<dbReference type="Proteomes" id="UP000011686">
    <property type="component" value="Chromosome"/>
</dbReference>
<dbReference type="GO" id="GO:0046654">
    <property type="term" value="P:tetrahydrofolate biosynthetic process"/>
    <property type="evidence" value="ECO:0007669"/>
    <property type="project" value="UniProtKB-UniPathway"/>
</dbReference>
<evidence type="ECO:0000256" key="6">
    <source>
        <dbReference type="ARBA" id="ARBA00023002"/>
    </source>
</evidence>
<keyword evidence="4 8" id="KW-0554">One-carbon metabolism</keyword>
<dbReference type="AlphaFoldDB" id="M1LTG4"/>
<evidence type="ECO:0000313" key="12">
    <source>
        <dbReference type="Proteomes" id="UP000011686"/>
    </source>
</evidence>
<dbReference type="PATRIC" id="fig|1208918.3.peg.87"/>
<dbReference type="GO" id="GO:0046655">
    <property type="term" value="P:folic acid metabolic process"/>
    <property type="evidence" value="ECO:0007669"/>
    <property type="project" value="TreeGrafter"/>
</dbReference>
<evidence type="ECO:0000256" key="3">
    <source>
        <dbReference type="ARBA" id="ARBA00012856"/>
    </source>
</evidence>
<dbReference type="InterPro" id="IPR017925">
    <property type="entry name" value="DHFR_CS"/>
</dbReference>
<evidence type="ECO:0000256" key="2">
    <source>
        <dbReference type="ARBA" id="ARBA00009539"/>
    </source>
</evidence>
<dbReference type="SUPFAM" id="SSF53597">
    <property type="entry name" value="Dihydrofolate reductase-like"/>
    <property type="match status" value="1"/>
</dbReference>
<evidence type="ECO:0000256" key="8">
    <source>
        <dbReference type="PIRNR" id="PIRNR000194"/>
    </source>
</evidence>
<evidence type="ECO:0000256" key="9">
    <source>
        <dbReference type="RuleBase" id="RU004474"/>
    </source>
</evidence>
<dbReference type="GO" id="GO:0046452">
    <property type="term" value="P:dihydrofolate metabolic process"/>
    <property type="evidence" value="ECO:0007669"/>
    <property type="project" value="TreeGrafter"/>
</dbReference>
<dbReference type="PROSITE" id="PS00075">
    <property type="entry name" value="DHFR_1"/>
    <property type="match status" value="1"/>
</dbReference>
<dbReference type="EMBL" id="CP003804">
    <property type="protein sequence ID" value="AGF47391.1"/>
    <property type="molecule type" value="Genomic_DNA"/>
</dbReference>
<dbReference type="PRINTS" id="PR00070">
    <property type="entry name" value="DHFR"/>
</dbReference>
<evidence type="ECO:0000256" key="4">
    <source>
        <dbReference type="ARBA" id="ARBA00022563"/>
    </source>
</evidence>
<dbReference type="PROSITE" id="PS51330">
    <property type="entry name" value="DHFR_2"/>
    <property type="match status" value="1"/>
</dbReference>